<dbReference type="HOGENOM" id="CLU_2757045_0_0_1"/>
<dbReference type="Ensembl" id="ENSCINT00000036534.1">
    <property type="protein sequence ID" value="ENSCINP00000034487.1"/>
    <property type="gene ID" value="ENSCING00000020995.1"/>
</dbReference>
<reference evidence="2" key="1">
    <citation type="journal article" date="2002" name="Science">
        <title>The draft genome of Ciona intestinalis: insights into chordate and vertebrate origins.</title>
        <authorList>
            <person name="Dehal P."/>
            <person name="Satou Y."/>
            <person name="Campbell R.K."/>
            <person name="Chapman J."/>
            <person name="Degnan B."/>
            <person name="De Tomaso A."/>
            <person name="Davidson B."/>
            <person name="Di Gregorio A."/>
            <person name="Gelpke M."/>
            <person name="Goodstein D.M."/>
            <person name="Harafuji N."/>
            <person name="Hastings K.E."/>
            <person name="Ho I."/>
            <person name="Hotta K."/>
            <person name="Huang W."/>
            <person name="Kawashima T."/>
            <person name="Lemaire P."/>
            <person name="Martinez D."/>
            <person name="Meinertzhagen I.A."/>
            <person name="Necula S."/>
            <person name="Nonaka M."/>
            <person name="Putnam N."/>
            <person name="Rash S."/>
            <person name="Saiga H."/>
            <person name="Satake M."/>
            <person name="Terry A."/>
            <person name="Yamada L."/>
            <person name="Wang H.G."/>
            <person name="Awazu S."/>
            <person name="Azumi K."/>
            <person name="Boore J."/>
            <person name="Branno M."/>
            <person name="Chin-Bow S."/>
            <person name="DeSantis R."/>
            <person name="Doyle S."/>
            <person name="Francino P."/>
            <person name="Keys D.N."/>
            <person name="Haga S."/>
            <person name="Hayashi H."/>
            <person name="Hino K."/>
            <person name="Imai K.S."/>
            <person name="Inaba K."/>
            <person name="Kano S."/>
            <person name="Kobayashi K."/>
            <person name="Kobayashi M."/>
            <person name="Lee B.I."/>
            <person name="Makabe K.W."/>
            <person name="Manohar C."/>
            <person name="Matassi G."/>
            <person name="Medina M."/>
            <person name="Mochizuki Y."/>
            <person name="Mount S."/>
            <person name="Morishita T."/>
            <person name="Miura S."/>
            <person name="Nakayama A."/>
            <person name="Nishizaka S."/>
            <person name="Nomoto H."/>
            <person name="Ohta F."/>
            <person name="Oishi K."/>
            <person name="Rigoutsos I."/>
            <person name="Sano M."/>
            <person name="Sasaki A."/>
            <person name="Sasakura Y."/>
            <person name="Shoguchi E."/>
            <person name="Shin-i T."/>
            <person name="Spagnuolo A."/>
            <person name="Stainier D."/>
            <person name="Suzuki M.M."/>
            <person name="Tassy O."/>
            <person name="Takatori N."/>
            <person name="Tokuoka M."/>
            <person name="Yagi K."/>
            <person name="Yoshizaki F."/>
            <person name="Wada S."/>
            <person name="Zhang C."/>
            <person name="Hyatt P.D."/>
            <person name="Larimer F."/>
            <person name="Detter C."/>
            <person name="Doggett N."/>
            <person name="Glavina T."/>
            <person name="Hawkins T."/>
            <person name="Richardson P."/>
            <person name="Lucas S."/>
            <person name="Kohara Y."/>
            <person name="Levine M."/>
            <person name="Satoh N."/>
            <person name="Rokhsar D.S."/>
        </authorList>
    </citation>
    <scope>NUCLEOTIDE SEQUENCE [LARGE SCALE GENOMIC DNA]</scope>
</reference>
<dbReference type="InParanoid" id="H2XXV3"/>
<reference evidence="1" key="2">
    <citation type="journal article" date="2008" name="Genome Biol.">
        <title>Improved genome assembly and evidence-based global gene model set for the chordate Ciona intestinalis: new insight into intron and operon populations.</title>
        <authorList>
            <person name="Satou Y."/>
            <person name="Mineta K."/>
            <person name="Ogasawara M."/>
            <person name="Sasakura Y."/>
            <person name="Shoguchi E."/>
            <person name="Ueno K."/>
            <person name="Yamada L."/>
            <person name="Matsumoto J."/>
            <person name="Wasserscheid J."/>
            <person name="Dewar K."/>
            <person name="Wiley G.B."/>
            <person name="Macmil S.L."/>
            <person name="Roe B.A."/>
            <person name="Zeller R.W."/>
            <person name="Hastings K.E."/>
            <person name="Lemaire P."/>
            <person name="Lindquist E."/>
            <person name="Endo T."/>
            <person name="Hotta K."/>
            <person name="Inaba K."/>
        </authorList>
    </citation>
    <scope>NUCLEOTIDE SEQUENCE [LARGE SCALE GENOMIC DNA]</scope>
    <source>
        <strain evidence="1">wild type</strain>
    </source>
</reference>
<evidence type="ECO:0000313" key="1">
    <source>
        <dbReference type="Ensembl" id="ENSCINP00000034487.1"/>
    </source>
</evidence>
<dbReference type="Proteomes" id="UP000008144">
    <property type="component" value="Chromosome 8"/>
</dbReference>
<sequence length="70" mass="8286">MLGSMGHTNHLSQGDSCQANDKSNRLQYLVGKFVKYLEVEEHRLQLWSCLLRRTFCFCSFSVHDVYFYTF</sequence>
<dbReference type="AlphaFoldDB" id="H2XXV3"/>
<reference evidence="1" key="3">
    <citation type="submission" date="2025-08" db="UniProtKB">
        <authorList>
            <consortium name="Ensembl"/>
        </authorList>
    </citation>
    <scope>IDENTIFICATION</scope>
</reference>
<reference evidence="1" key="4">
    <citation type="submission" date="2025-09" db="UniProtKB">
        <authorList>
            <consortium name="Ensembl"/>
        </authorList>
    </citation>
    <scope>IDENTIFICATION</scope>
</reference>
<keyword evidence="2" id="KW-1185">Reference proteome</keyword>
<name>H2XXV3_CIOIN</name>
<protein>
    <submittedName>
        <fullName evidence="1">Uncharacterized protein</fullName>
    </submittedName>
</protein>
<organism evidence="1 2">
    <name type="scientific">Ciona intestinalis</name>
    <name type="common">Transparent sea squirt</name>
    <name type="synonym">Ascidia intestinalis</name>
    <dbReference type="NCBI Taxonomy" id="7719"/>
    <lineage>
        <taxon>Eukaryota</taxon>
        <taxon>Metazoa</taxon>
        <taxon>Chordata</taxon>
        <taxon>Tunicata</taxon>
        <taxon>Ascidiacea</taxon>
        <taxon>Phlebobranchia</taxon>
        <taxon>Cionidae</taxon>
        <taxon>Ciona</taxon>
    </lineage>
</organism>
<accession>H2XXV3</accession>
<evidence type="ECO:0000313" key="2">
    <source>
        <dbReference type="Proteomes" id="UP000008144"/>
    </source>
</evidence>
<proteinExistence type="predicted"/>
<dbReference type="EMBL" id="EAAA01002763">
    <property type="status" value="NOT_ANNOTATED_CDS"/>
    <property type="molecule type" value="Genomic_DNA"/>
</dbReference>